<sequence>MTERSSALSYYLLRNDKVKKTSLTLEYIYNPLDVSRVRGFSQTSQNCSFLLGFIMDRPDLFASIIPKVAKNAEFPYIVQCIIPAIYGFFTSDELLDFATCFYRKVIEVCKPAVSIKLLEPLFISSVTYRYRESVLTSFFKQFITMLHQTSKDSISSVYPIQAEILINILISNSQFLPHQIHEIWQYTTDVKWGYDNQFNLFFNCFFFPVANNFIQTKGLSDHFSKVQNAIIGQRSLIRKLFKTLSGKTTIRLPAFYSPFDEQYFRVAISVYDIKLLAKVISVNGIMPDMLTLSEFEEINPKVDYHVIYPSVFPRPRALAKMFLDADIFQDSNVDVPGMRNYITMKLCEGMCKNWKDIVEENSLMWGCQFFHSVITDQMVKEDNLNDLYTKMIDHITDDEFKQRIFLVCLEKHFLIRNLDLLNQLQDIDNKWSSLVVQGNLNSKEFMQALDQMSQSRKTLISDSIRHFTESRNLPLHMQFVEISKSISAILDINNASLDANKLITFLFSQRPKGFLKIVLILLHCAMKNNLFNKLCSKREKESWNMIEATVNEILLTDIELYTQYAMTLKNLYQRFPVQ</sequence>
<dbReference type="Proteomes" id="UP000001542">
    <property type="component" value="Unassembled WGS sequence"/>
</dbReference>
<dbReference type="VEuPathDB" id="TrichDB:TVAG_324250"/>
<name>A2FT93_TRIV3</name>
<dbReference type="InParanoid" id="A2FT93"/>
<reference evidence="1" key="2">
    <citation type="journal article" date="2007" name="Science">
        <title>Draft genome sequence of the sexually transmitted pathogen Trichomonas vaginalis.</title>
        <authorList>
            <person name="Carlton J.M."/>
            <person name="Hirt R.P."/>
            <person name="Silva J.C."/>
            <person name="Delcher A.L."/>
            <person name="Schatz M."/>
            <person name="Zhao Q."/>
            <person name="Wortman J.R."/>
            <person name="Bidwell S.L."/>
            <person name="Alsmark U.C.M."/>
            <person name="Besteiro S."/>
            <person name="Sicheritz-Ponten T."/>
            <person name="Noel C.J."/>
            <person name="Dacks J.B."/>
            <person name="Foster P.G."/>
            <person name="Simillion C."/>
            <person name="Van de Peer Y."/>
            <person name="Miranda-Saavedra D."/>
            <person name="Barton G.J."/>
            <person name="Westrop G.D."/>
            <person name="Mueller S."/>
            <person name="Dessi D."/>
            <person name="Fiori P.L."/>
            <person name="Ren Q."/>
            <person name="Paulsen I."/>
            <person name="Zhang H."/>
            <person name="Bastida-Corcuera F.D."/>
            <person name="Simoes-Barbosa A."/>
            <person name="Brown M.T."/>
            <person name="Hayes R.D."/>
            <person name="Mukherjee M."/>
            <person name="Okumura C.Y."/>
            <person name="Schneider R."/>
            <person name="Smith A.J."/>
            <person name="Vanacova S."/>
            <person name="Villalvazo M."/>
            <person name="Haas B.J."/>
            <person name="Pertea M."/>
            <person name="Feldblyum T.V."/>
            <person name="Utterback T.R."/>
            <person name="Shu C.L."/>
            <person name="Osoegawa K."/>
            <person name="de Jong P.J."/>
            <person name="Hrdy I."/>
            <person name="Horvathova L."/>
            <person name="Zubacova Z."/>
            <person name="Dolezal P."/>
            <person name="Malik S.B."/>
            <person name="Logsdon J.M. Jr."/>
            <person name="Henze K."/>
            <person name="Gupta A."/>
            <person name="Wang C.C."/>
            <person name="Dunne R.L."/>
            <person name="Upcroft J.A."/>
            <person name="Upcroft P."/>
            <person name="White O."/>
            <person name="Salzberg S.L."/>
            <person name="Tang P."/>
            <person name="Chiu C.-H."/>
            <person name="Lee Y.-S."/>
            <person name="Embley T.M."/>
            <person name="Coombs G.H."/>
            <person name="Mottram J.C."/>
            <person name="Tachezy J."/>
            <person name="Fraser-Liggett C.M."/>
            <person name="Johnson P.J."/>
        </authorList>
    </citation>
    <scope>NUCLEOTIDE SEQUENCE [LARGE SCALE GENOMIC DNA]</scope>
    <source>
        <strain evidence="1">G3</strain>
    </source>
</reference>
<reference evidence="1" key="1">
    <citation type="submission" date="2006-10" db="EMBL/GenBank/DDBJ databases">
        <authorList>
            <person name="Amadeo P."/>
            <person name="Zhao Q."/>
            <person name="Wortman J."/>
            <person name="Fraser-Liggett C."/>
            <person name="Carlton J."/>
        </authorList>
    </citation>
    <scope>NUCLEOTIDE SEQUENCE</scope>
    <source>
        <strain evidence="1">G3</strain>
    </source>
</reference>
<dbReference type="EMBL" id="DS114005">
    <property type="protein sequence ID" value="EAX91877.1"/>
    <property type="molecule type" value="Genomic_DNA"/>
</dbReference>
<evidence type="ECO:0000313" key="1">
    <source>
        <dbReference type="EMBL" id="EAX91877.1"/>
    </source>
</evidence>
<accession>A2FT93</accession>
<gene>
    <name evidence="1" type="ORF">TVAG_324250</name>
</gene>
<organism evidence="1 2">
    <name type="scientific">Trichomonas vaginalis (strain ATCC PRA-98 / G3)</name>
    <dbReference type="NCBI Taxonomy" id="412133"/>
    <lineage>
        <taxon>Eukaryota</taxon>
        <taxon>Metamonada</taxon>
        <taxon>Parabasalia</taxon>
        <taxon>Trichomonadida</taxon>
        <taxon>Trichomonadidae</taxon>
        <taxon>Trichomonas</taxon>
    </lineage>
</organism>
<evidence type="ECO:0000313" key="2">
    <source>
        <dbReference type="Proteomes" id="UP000001542"/>
    </source>
</evidence>
<dbReference type="SMR" id="A2FT93"/>
<dbReference type="AlphaFoldDB" id="A2FT93"/>
<protein>
    <submittedName>
        <fullName evidence="1">Uncharacterized protein</fullName>
    </submittedName>
</protein>
<dbReference type="VEuPathDB" id="TrichDB:TVAGG3_0280000"/>
<dbReference type="OrthoDB" id="10647550at2759"/>
<proteinExistence type="predicted"/>
<keyword evidence="2" id="KW-1185">Reference proteome</keyword>